<evidence type="ECO:0000256" key="2">
    <source>
        <dbReference type="ARBA" id="ARBA00023239"/>
    </source>
</evidence>
<organism evidence="6 7">
    <name type="scientific">Aspergillus brasiliensis (strain CBS 101740 / IMI 381727 / IBT 21946)</name>
    <dbReference type="NCBI Taxonomy" id="767769"/>
    <lineage>
        <taxon>Eukaryota</taxon>
        <taxon>Fungi</taxon>
        <taxon>Dikarya</taxon>
        <taxon>Ascomycota</taxon>
        <taxon>Pezizomycotina</taxon>
        <taxon>Eurotiomycetes</taxon>
        <taxon>Eurotiomycetidae</taxon>
        <taxon>Eurotiales</taxon>
        <taxon>Aspergillaceae</taxon>
        <taxon>Aspergillus</taxon>
        <taxon>Aspergillus subgen. Circumdati</taxon>
    </lineage>
</organism>
<dbReference type="RefSeq" id="XP_067473855.1">
    <property type="nucleotide sequence ID" value="XM_067618918.1"/>
</dbReference>
<dbReference type="CDD" id="cd06661">
    <property type="entry name" value="GGCT_like"/>
    <property type="match status" value="1"/>
</dbReference>
<proteinExistence type="predicted"/>
<accession>A0A1L9U4K7</accession>
<evidence type="ECO:0000313" key="7">
    <source>
        <dbReference type="Proteomes" id="UP000184499"/>
    </source>
</evidence>
<dbReference type="InterPro" id="IPR017939">
    <property type="entry name" value="G-Glutamylcylcotransferase"/>
</dbReference>
<feature type="region of interest" description="Disordered" evidence="5">
    <location>
        <begin position="13"/>
        <end position="54"/>
    </location>
</feature>
<keyword evidence="2" id="KW-0456">Lyase</keyword>
<dbReference type="Proteomes" id="UP000184499">
    <property type="component" value="Unassembled WGS sequence"/>
</dbReference>
<gene>
    <name evidence="6" type="ORF">ASPBRDRAFT_137627</name>
</gene>
<dbReference type="Gene3D" id="3.10.490.10">
    <property type="entry name" value="Gamma-glutamyl cyclotransferase-like"/>
    <property type="match status" value="1"/>
</dbReference>
<dbReference type="PANTHER" id="PTHR12935">
    <property type="entry name" value="GAMMA-GLUTAMYLCYCLOTRANSFERASE"/>
    <property type="match status" value="1"/>
</dbReference>
<dbReference type="OrthoDB" id="2924818at2759"/>
<dbReference type="SUPFAM" id="SSF110857">
    <property type="entry name" value="Gamma-glutamyl cyclotransferase-like"/>
    <property type="match status" value="1"/>
</dbReference>
<protein>
    <recommendedName>
        <fullName evidence="1">gamma-glutamylcyclotransferase</fullName>
        <ecNumber evidence="1">4.3.2.9</ecNumber>
    </recommendedName>
</protein>
<feature type="binding site" evidence="4">
    <location>
        <begin position="62"/>
        <end position="67"/>
    </location>
    <ligand>
        <name>substrate</name>
    </ligand>
</feature>
<dbReference type="GO" id="GO:0003839">
    <property type="term" value="F:gamma-glutamylcyclotransferase activity"/>
    <property type="evidence" value="ECO:0007669"/>
    <property type="project" value="UniProtKB-EC"/>
</dbReference>
<name>A0A1L9U4K7_ASPBC</name>
<dbReference type="AlphaFoldDB" id="A0A1L9U4K7"/>
<dbReference type="VEuPathDB" id="FungiDB:ASPBRDRAFT_137627"/>
<dbReference type="InterPro" id="IPR013024">
    <property type="entry name" value="GGCT-like"/>
</dbReference>
<dbReference type="GeneID" id="93571406"/>
<evidence type="ECO:0000313" key="6">
    <source>
        <dbReference type="EMBL" id="OJJ66605.1"/>
    </source>
</evidence>
<dbReference type="EMBL" id="KV878698">
    <property type="protein sequence ID" value="OJJ66605.1"/>
    <property type="molecule type" value="Genomic_DNA"/>
</dbReference>
<reference evidence="7" key="1">
    <citation type="journal article" date="2017" name="Genome Biol.">
        <title>Comparative genomics reveals high biological diversity and specific adaptations in the industrially and medically important fungal genus Aspergillus.</title>
        <authorList>
            <person name="de Vries R.P."/>
            <person name="Riley R."/>
            <person name="Wiebenga A."/>
            <person name="Aguilar-Osorio G."/>
            <person name="Amillis S."/>
            <person name="Uchima C.A."/>
            <person name="Anderluh G."/>
            <person name="Asadollahi M."/>
            <person name="Askin M."/>
            <person name="Barry K."/>
            <person name="Battaglia E."/>
            <person name="Bayram O."/>
            <person name="Benocci T."/>
            <person name="Braus-Stromeyer S.A."/>
            <person name="Caldana C."/>
            <person name="Canovas D."/>
            <person name="Cerqueira G.C."/>
            <person name="Chen F."/>
            <person name="Chen W."/>
            <person name="Choi C."/>
            <person name="Clum A."/>
            <person name="Dos Santos R.A."/>
            <person name="Damasio A.R."/>
            <person name="Diallinas G."/>
            <person name="Emri T."/>
            <person name="Fekete E."/>
            <person name="Flipphi M."/>
            <person name="Freyberg S."/>
            <person name="Gallo A."/>
            <person name="Gournas C."/>
            <person name="Habgood R."/>
            <person name="Hainaut M."/>
            <person name="Harispe M.L."/>
            <person name="Henrissat B."/>
            <person name="Hilden K.S."/>
            <person name="Hope R."/>
            <person name="Hossain A."/>
            <person name="Karabika E."/>
            <person name="Karaffa L."/>
            <person name="Karanyi Z."/>
            <person name="Krasevec N."/>
            <person name="Kuo A."/>
            <person name="Kusch H."/>
            <person name="LaButti K."/>
            <person name="Lagendijk E.L."/>
            <person name="Lapidus A."/>
            <person name="Levasseur A."/>
            <person name="Lindquist E."/>
            <person name="Lipzen A."/>
            <person name="Logrieco A.F."/>
            <person name="MacCabe A."/>
            <person name="Maekelae M.R."/>
            <person name="Malavazi I."/>
            <person name="Melin P."/>
            <person name="Meyer V."/>
            <person name="Mielnichuk N."/>
            <person name="Miskei M."/>
            <person name="Molnar A.P."/>
            <person name="Mule G."/>
            <person name="Ngan C.Y."/>
            <person name="Orejas M."/>
            <person name="Orosz E."/>
            <person name="Ouedraogo J.P."/>
            <person name="Overkamp K.M."/>
            <person name="Park H.-S."/>
            <person name="Perrone G."/>
            <person name="Piumi F."/>
            <person name="Punt P.J."/>
            <person name="Ram A.F."/>
            <person name="Ramon A."/>
            <person name="Rauscher S."/>
            <person name="Record E."/>
            <person name="Riano-Pachon D.M."/>
            <person name="Robert V."/>
            <person name="Roehrig J."/>
            <person name="Ruller R."/>
            <person name="Salamov A."/>
            <person name="Salih N.S."/>
            <person name="Samson R.A."/>
            <person name="Sandor E."/>
            <person name="Sanguinetti M."/>
            <person name="Schuetze T."/>
            <person name="Sepcic K."/>
            <person name="Shelest E."/>
            <person name="Sherlock G."/>
            <person name="Sophianopoulou V."/>
            <person name="Squina F.M."/>
            <person name="Sun H."/>
            <person name="Susca A."/>
            <person name="Todd R.B."/>
            <person name="Tsang A."/>
            <person name="Unkles S.E."/>
            <person name="van de Wiele N."/>
            <person name="van Rossen-Uffink D."/>
            <person name="Oliveira J.V."/>
            <person name="Vesth T.C."/>
            <person name="Visser J."/>
            <person name="Yu J.-H."/>
            <person name="Zhou M."/>
            <person name="Andersen M.R."/>
            <person name="Archer D.B."/>
            <person name="Baker S.E."/>
            <person name="Benoit I."/>
            <person name="Brakhage A.A."/>
            <person name="Braus G.H."/>
            <person name="Fischer R."/>
            <person name="Frisvad J.C."/>
            <person name="Goldman G.H."/>
            <person name="Houbraken J."/>
            <person name="Oakley B."/>
            <person name="Pocsi I."/>
            <person name="Scazzocchio C."/>
            <person name="Seiboth B."/>
            <person name="vanKuyk P.A."/>
            <person name="Wortman J."/>
            <person name="Dyer P.S."/>
            <person name="Grigoriev I.V."/>
        </authorList>
    </citation>
    <scope>NUCLEOTIDE SEQUENCE [LARGE SCALE GENOMIC DNA]</scope>
    <source>
        <strain evidence="7">CBS 101740 / IMI 381727 / IBT 21946</strain>
    </source>
</reference>
<feature type="active site" description="Proton acceptor" evidence="3">
    <location>
        <position position="158"/>
    </location>
</feature>
<evidence type="ECO:0000256" key="1">
    <source>
        <dbReference type="ARBA" id="ARBA00012346"/>
    </source>
</evidence>
<dbReference type="InterPro" id="IPR036568">
    <property type="entry name" value="GGCT-like_sf"/>
</dbReference>
<dbReference type="PANTHER" id="PTHR12935:SF0">
    <property type="entry name" value="GAMMA-GLUTAMYLCYCLOTRANSFERASE"/>
    <property type="match status" value="1"/>
</dbReference>
<sequence length="265" mass="28988">MHLQHTDLDIDTTTPINITSTSTSTVKPTTTTTTTLTELTSTTPSPPPTLSTTTTKVTKPLYFAYGSNLSPTQMATRCTALPTSSIPLAIARLPRWRWLIHESGYANVVPPSEMCVTKQQAECISTGEVGVAGEDEDAVYGVLYDMGEEDERILDGFEGVDYSAPDAAVAATLDDTKGMMVREKEQGHGSYNKWVVEAEVVKWMNGDETKTVVPVLVYVDEKRVRNGPPKAEYVPRMNRAIRESVALGLPAKWAEEVIRPAIPLN</sequence>
<evidence type="ECO:0000256" key="4">
    <source>
        <dbReference type="PIRSR" id="PIRSR617939-2"/>
    </source>
</evidence>
<dbReference type="EC" id="4.3.2.9" evidence="1"/>
<dbReference type="OMA" id="EVMRKSI"/>
<feature type="compositionally biased region" description="Low complexity" evidence="5">
    <location>
        <begin position="13"/>
        <end position="43"/>
    </location>
</feature>
<evidence type="ECO:0000256" key="5">
    <source>
        <dbReference type="SAM" id="MobiDB-lite"/>
    </source>
</evidence>
<evidence type="ECO:0000256" key="3">
    <source>
        <dbReference type="PIRSR" id="PIRSR617939-1"/>
    </source>
</evidence>
<keyword evidence="7" id="KW-1185">Reference proteome</keyword>
<dbReference type="STRING" id="767769.A0A1L9U4K7"/>